<comment type="caution">
    <text evidence="9">The sequence shown here is derived from an EMBL/GenBank/DDBJ whole genome shotgun (WGS) entry which is preliminary data.</text>
</comment>
<dbReference type="OrthoDB" id="10018191at2759"/>
<dbReference type="CDD" id="cd00067">
    <property type="entry name" value="GAL4"/>
    <property type="match status" value="1"/>
</dbReference>
<dbReference type="SMART" id="SM00066">
    <property type="entry name" value="GAL4"/>
    <property type="match status" value="1"/>
</dbReference>
<dbReference type="GO" id="GO:0006351">
    <property type="term" value="P:DNA-templated transcription"/>
    <property type="evidence" value="ECO:0007669"/>
    <property type="project" value="InterPro"/>
</dbReference>
<dbReference type="AlphaFoldDB" id="A0A9P8ZXP6"/>
<evidence type="ECO:0000256" key="1">
    <source>
        <dbReference type="ARBA" id="ARBA00022723"/>
    </source>
</evidence>
<reference evidence="9" key="1">
    <citation type="journal article" date="2021" name="Nat. Commun.">
        <title>Genetic determinants of endophytism in the Arabidopsis root mycobiome.</title>
        <authorList>
            <person name="Mesny F."/>
            <person name="Miyauchi S."/>
            <person name="Thiergart T."/>
            <person name="Pickel B."/>
            <person name="Atanasova L."/>
            <person name="Karlsson M."/>
            <person name="Huettel B."/>
            <person name="Barry K.W."/>
            <person name="Haridas S."/>
            <person name="Chen C."/>
            <person name="Bauer D."/>
            <person name="Andreopoulos W."/>
            <person name="Pangilinan J."/>
            <person name="LaButti K."/>
            <person name="Riley R."/>
            <person name="Lipzen A."/>
            <person name="Clum A."/>
            <person name="Drula E."/>
            <person name="Henrissat B."/>
            <person name="Kohler A."/>
            <person name="Grigoriev I.V."/>
            <person name="Martin F.M."/>
            <person name="Hacquard S."/>
        </authorList>
    </citation>
    <scope>NUCLEOTIDE SEQUENCE</scope>
    <source>
        <strain evidence="9">MPI-SDFR-AT-0073</strain>
    </source>
</reference>
<protein>
    <submittedName>
        <fullName evidence="9">Uncharacterized protein</fullName>
    </submittedName>
</protein>
<dbReference type="InterPro" id="IPR036236">
    <property type="entry name" value="Znf_C2H2_sf"/>
</dbReference>
<dbReference type="InterPro" id="IPR007219">
    <property type="entry name" value="XnlR_reg_dom"/>
</dbReference>
<dbReference type="PROSITE" id="PS50048">
    <property type="entry name" value="ZN2_CY6_FUNGAL_2"/>
    <property type="match status" value="1"/>
</dbReference>
<dbReference type="PROSITE" id="PS00028">
    <property type="entry name" value="ZINC_FINGER_C2H2_1"/>
    <property type="match status" value="2"/>
</dbReference>
<accession>A0A9P8ZXP6</accession>
<dbReference type="PROSITE" id="PS00463">
    <property type="entry name" value="ZN2_CY6_FUNGAL_1"/>
    <property type="match status" value="1"/>
</dbReference>
<sequence length="998" mass="110308">MPTCNIASDFLNSCFANMSARSSPVEPLVSPSLEDIKFRCPRCPRSFKRMEHLKRHRRTHDGTKQFVCSTCSKGFARSDILHRHELIHSATTHDAADTRRKRACLECAKARERCTKGAPCSRCSARSLKCTYPQGNSEDLTRAAVQPTITIDSQQRHLHYQSPEYSGLAALNMTTSNPLTEYGPEGFGNMQYADVYPGSLEGATIPVTFPQAARTPISTSTQSPVPSLGVPSSTQDIYNPFGYAPRAASTLGSLQIQPTYSPAIASPISWTSTTETADVAYQALPGLGISRVDLSPTSHSEIQSPVIPIATSSYMSGTWITDSRLVQQNYSDARNQSVSSDAPCSSPWMSLSTMRSTSPAFRSSRDAPTPVSPWNDTFGGLNVSHSTPTYAPVPQRRPNFATMDQESFWIPPLSTFSHDRTETHTDFPRISVIVYTKIVQRFRKLCINPTGAYASFLSVDFPSLGYLNLFVGLYFQHFDPVLPVIHSQQHDLDDFWPLSVALSAVGCQYSKSPELLMCAGPLHEFLRRALAVELDSGNWARHVVPLAQALVLSQIGSLYGGSKQSIALARARHRTLVEIVETYGLLRSQSGWALTGLVEESWRQWLGDETKRRLGYSIWLLDSMSAYHFGQRPLLCLENAQCELPYASLWTAKTASEWLERFNILTSRSVAPVGAGSKLIPPGNRTLPAAMNVLHLNGEMTGDLGDFGQLILLHGIYEDTIRSRNNFSPTRSSLILSAKTKREAARSIASQHRTSLEYVEMMNRAAMNDLYQTGIEPTSVLHLAIARIVLLVPYDSIQMLAKSVASQQPGRMNLPDNAIQAEQAVLHWAQQADRSARVAVIHCGICIWHLRRNSNNAFYEPISAFLATLTVWAYSRYTSRTLQEGQEKALELLDRIPSGEATRKAGPNVRPEPEFIQLDGPNDDQTLQLFIRLGGPSTIRAHMTGVGNIFSSSGPVNIVKEGRKILASVSSVWGRSQEYAVILEALEIYSMDNLAHMT</sequence>
<feature type="domain" description="C2H2-type" evidence="8">
    <location>
        <begin position="38"/>
        <end position="65"/>
    </location>
</feature>
<dbReference type="EMBL" id="JAGPXC010000005">
    <property type="protein sequence ID" value="KAH6653194.1"/>
    <property type="molecule type" value="Genomic_DNA"/>
</dbReference>
<keyword evidence="5" id="KW-0539">Nucleus</keyword>
<dbReference type="SUPFAM" id="SSF57667">
    <property type="entry name" value="beta-beta-alpha zinc fingers"/>
    <property type="match status" value="1"/>
</dbReference>
<dbReference type="GO" id="GO:0000981">
    <property type="term" value="F:DNA-binding transcription factor activity, RNA polymerase II-specific"/>
    <property type="evidence" value="ECO:0007669"/>
    <property type="project" value="InterPro"/>
</dbReference>
<keyword evidence="4" id="KW-0804">Transcription</keyword>
<name>A0A9P8ZXP6_9PEZI</name>
<dbReference type="Gene3D" id="4.10.240.10">
    <property type="entry name" value="Zn(2)-C6 fungal-type DNA-binding domain"/>
    <property type="match status" value="1"/>
</dbReference>
<dbReference type="Proteomes" id="UP000758603">
    <property type="component" value="Unassembled WGS sequence"/>
</dbReference>
<dbReference type="CDD" id="cd12148">
    <property type="entry name" value="fungal_TF_MHR"/>
    <property type="match status" value="1"/>
</dbReference>
<evidence type="ECO:0000256" key="5">
    <source>
        <dbReference type="ARBA" id="ARBA00023242"/>
    </source>
</evidence>
<feature type="domain" description="C2H2-type" evidence="8">
    <location>
        <begin position="66"/>
        <end position="93"/>
    </location>
</feature>
<dbReference type="PROSITE" id="PS50157">
    <property type="entry name" value="ZINC_FINGER_C2H2_2"/>
    <property type="match status" value="2"/>
</dbReference>
<dbReference type="GO" id="GO:0003677">
    <property type="term" value="F:DNA binding"/>
    <property type="evidence" value="ECO:0007669"/>
    <property type="project" value="InterPro"/>
</dbReference>
<dbReference type="InterPro" id="IPR001138">
    <property type="entry name" value="Zn2Cys6_DnaBD"/>
</dbReference>
<dbReference type="Gene3D" id="3.30.160.60">
    <property type="entry name" value="Classic Zinc Finger"/>
    <property type="match status" value="2"/>
</dbReference>
<dbReference type="GeneID" id="70134834"/>
<dbReference type="SMART" id="SM00355">
    <property type="entry name" value="ZnF_C2H2"/>
    <property type="match status" value="2"/>
</dbReference>
<evidence type="ECO:0000256" key="4">
    <source>
        <dbReference type="ARBA" id="ARBA00023163"/>
    </source>
</evidence>
<gene>
    <name evidence="9" type="ORF">BKA67DRAFT_647148</name>
</gene>
<keyword evidence="10" id="KW-1185">Reference proteome</keyword>
<dbReference type="InterPro" id="IPR036864">
    <property type="entry name" value="Zn2-C6_fun-type_DNA-bd_sf"/>
</dbReference>
<organism evidence="9 10">
    <name type="scientific">Truncatella angustata</name>
    <dbReference type="NCBI Taxonomy" id="152316"/>
    <lineage>
        <taxon>Eukaryota</taxon>
        <taxon>Fungi</taxon>
        <taxon>Dikarya</taxon>
        <taxon>Ascomycota</taxon>
        <taxon>Pezizomycotina</taxon>
        <taxon>Sordariomycetes</taxon>
        <taxon>Xylariomycetidae</taxon>
        <taxon>Amphisphaeriales</taxon>
        <taxon>Sporocadaceae</taxon>
        <taxon>Truncatella</taxon>
    </lineage>
</organism>
<dbReference type="PANTHER" id="PTHR47660:SF7">
    <property type="entry name" value="TRANSCRIPTION FACTOR WITH C2H2 AND ZN(2)-CYS(6) DNA BINDING DOMAIN (EUROFUNG)"/>
    <property type="match status" value="1"/>
</dbReference>
<evidence type="ECO:0000256" key="3">
    <source>
        <dbReference type="ARBA" id="ARBA00023015"/>
    </source>
</evidence>
<dbReference type="InterPro" id="IPR013087">
    <property type="entry name" value="Znf_C2H2_type"/>
</dbReference>
<evidence type="ECO:0000256" key="6">
    <source>
        <dbReference type="PROSITE-ProRule" id="PRU00042"/>
    </source>
</evidence>
<evidence type="ECO:0000313" key="9">
    <source>
        <dbReference type="EMBL" id="KAH6653194.1"/>
    </source>
</evidence>
<keyword evidence="3" id="KW-0805">Transcription regulation</keyword>
<dbReference type="Pfam" id="PF00172">
    <property type="entry name" value="Zn_clus"/>
    <property type="match status" value="1"/>
</dbReference>
<keyword evidence="2" id="KW-0862">Zinc</keyword>
<feature type="domain" description="Zn(2)-C6 fungal-type" evidence="7">
    <location>
        <begin position="103"/>
        <end position="132"/>
    </location>
</feature>
<dbReference type="RefSeq" id="XP_045957471.1">
    <property type="nucleotide sequence ID" value="XM_046105943.1"/>
</dbReference>
<dbReference type="SUPFAM" id="SSF57701">
    <property type="entry name" value="Zn2/Cys6 DNA-binding domain"/>
    <property type="match status" value="1"/>
</dbReference>
<evidence type="ECO:0000256" key="2">
    <source>
        <dbReference type="ARBA" id="ARBA00022833"/>
    </source>
</evidence>
<dbReference type="PANTHER" id="PTHR47660">
    <property type="entry name" value="TRANSCRIPTION FACTOR WITH C2H2 AND ZN(2)-CYS(6) DNA BINDING DOMAIN (EUROFUNG)-RELATED-RELATED"/>
    <property type="match status" value="1"/>
</dbReference>
<proteinExistence type="predicted"/>
<keyword evidence="1" id="KW-0479">Metal-binding</keyword>
<evidence type="ECO:0000313" key="10">
    <source>
        <dbReference type="Proteomes" id="UP000758603"/>
    </source>
</evidence>
<evidence type="ECO:0000259" key="7">
    <source>
        <dbReference type="PROSITE" id="PS50048"/>
    </source>
</evidence>
<dbReference type="Pfam" id="PF04082">
    <property type="entry name" value="Fungal_trans"/>
    <property type="match status" value="1"/>
</dbReference>
<dbReference type="Pfam" id="PF00096">
    <property type="entry name" value="zf-C2H2"/>
    <property type="match status" value="1"/>
</dbReference>
<dbReference type="GO" id="GO:0008270">
    <property type="term" value="F:zinc ion binding"/>
    <property type="evidence" value="ECO:0007669"/>
    <property type="project" value="UniProtKB-KW"/>
</dbReference>
<evidence type="ECO:0000259" key="8">
    <source>
        <dbReference type="PROSITE" id="PS50157"/>
    </source>
</evidence>
<keyword evidence="6" id="KW-0863">Zinc-finger</keyword>